<keyword evidence="1" id="KW-0175">Coiled coil</keyword>
<feature type="domain" description="Ig-like" evidence="3">
    <location>
        <begin position="65"/>
        <end position="152"/>
    </location>
</feature>
<comment type="caution">
    <text evidence="4">The sequence shown here is derived from an EMBL/GenBank/DDBJ whole genome shotgun (WGS) entry which is preliminary data.</text>
</comment>
<dbReference type="InterPro" id="IPR013783">
    <property type="entry name" value="Ig-like_fold"/>
</dbReference>
<keyword evidence="5" id="KW-1185">Reference proteome</keyword>
<gene>
    <name evidence="4" type="ORF">B4U79_17866</name>
</gene>
<evidence type="ECO:0000256" key="1">
    <source>
        <dbReference type="SAM" id="Coils"/>
    </source>
</evidence>
<dbReference type="Gene3D" id="2.60.40.10">
    <property type="entry name" value="Immunoglobulins"/>
    <property type="match status" value="2"/>
</dbReference>
<evidence type="ECO:0000313" key="5">
    <source>
        <dbReference type="Proteomes" id="UP000285301"/>
    </source>
</evidence>
<feature type="signal peptide" evidence="2">
    <location>
        <begin position="1"/>
        <end position="19"/>
    </location>
</feature>
<dbReference type="Pfam" id="PF13927">
    <property type="entry name" value="Ig_3"/>
    <property type="match status" value="1"/>
</dbReference>
<dbReference type="AlphaFoldDB" id="A0A3S3PJV5"/>
<evidence type="ECO:0000256" key="2">
    <source>
        <dbReference type="SAM" id="SignalP"/>
    </source>
</evidence>
<organism evidence="4 5">
    <name type="scientific">Dinothrombium tinctorium</name>
    <dbReference type="NCBI Taxonomy" id="1965070"/>
    <lineage>
        <taxon>Eukaryota</taxon>
        <taxon>Metazoa</taxon>
        <taxon>Ecdysozoa</taxon>
        <taxon>Arthropoda</taxon>
        <taxon>Chelicerata</taxon>
        <taxon>Arachnida</taxon>
        <taxon>Acari</taxon>
        <taxon>Acariformes</taxon>
        <taxon>Trombidiformes</taxon>
        <taxon>Prostigmata</taxon>
        <taxon>Anystina</taxon>
        <taxon>Parasitengona</taxon>
        <taxon>Trombidioidea</taxon>
        <taxon>Trombidiidae</taxon>
        <taxon>Dinothrombium</taxon>
    </lineage>
</organism>
<evidence type="ECO:0000313" key="4">
    <source>
        <dbReference type="EMBL" id="RWS16726.1"/>
    </source>
</evidence>
<keyword evidence="2" id="KW-0732">Signal</keyword>
<proteinExistence type="predicted"/>
<dbReference type="PROSITE" id="PS50835">
    <property type="entry name" value="IG_LIKE"/>
    <property type="match status" value="1"/>
</dbReference>
<name>A0A3S3PJV5_9ACAR</name>
<feature type="coiled-coil region" evidence="1">
    <location>
        <begin position="29"/>
        <end position="60"/>
    </location>
</feature>
<dbReference type="Proteomes" id="UP000285301">
    <property type="component" value="Unassembled WGS sequence"/>
</dbReference>
<accession>A0A3S3PJV5</accession>
<dbReference type="InterPro" id="IPR003598">
    <property type="entry name" value="Ig_sub2"/>
</dbReference>
<dbReference type="EMBL" id="NCKU01000183">
    <property type="protein sequence ID" value="RWS16726.1"/>
    <property type="molecule type" value="Genomic_DNA"/>
</dbReference>
<feature type="chain" id="PRO_5018727922" description="Ig-like domain-containing protein" evidence="2">
    <location>
        <begin position="20"/>
        <end position="475"/>
    </location>
</feature>
<dbReference type="InterPro" id="IPR007110">
    <property type="entry name" value="Ig-like_dom"/>
</dbReference>
<dbReference type="SUPFAM" id="SSF48726">
    <property type="entry name" value="Immunoglobulin"/>
    <property type="match status" value="1"/>
</dbReference>
<dbReference type="InterPro" id="IPR036179">
    <property type="entry name" value="Ig-like_dom_sf"/>
</dbReference>
<protein>
    <recommendedName>
        <fullName evidence="3">Ig-like domain-containing protein</fullName>
    </recommendedName>
</protein>
<evidence type="ECO:0000259" key="3">
    <source>
        <dbReference type="PROSITE" id="PS50835"/>
    </source>
</evidence>
<dbReference type="SMART" id="SM00408">
    <property type="entry name" value="IGc2"/>
    <property type="match status" value="1"/>
</dbReference>
<sequence length="475" mass="55609">MKFVIFAFLLTLFKAQVLSEKTEQIIHTLNDFKRSLSEIRIEMTNMRTEMEKRLQRLEERLATWPTFVNDKNVTLFVNENDSVRLDCSVIGNSRPKVEWYFRKGLIRLNSEVLANLNAELSKNDQILTIKKVEDGDYTCVLSTHGRPKPNITLFKNGAEKIQINRERPFENTSSNFIFDAEAIVEKEVANYSCHVENAVGNHTSHLSVSNTLPPKPIFLPMKYFPFNNPKYGVLRVQLYEFSRDRNYASLSPLVEYKIILQKIILISKHNFTRLGYASHFSVKIENDRYHRFPEHYYNYKNFRLFIGMNRFKIERNSVYNVKVAIANTNGFSEYSEPFIYFSPHICGQNVQGIINQVFILSHEDLDDSEASQPENYQCKSLLSTEVGNIICTRYVDRMKTITLYDGVDENAPIIRFHSRFSRTPICSTNENLLLKFHAEPSERTFRMIFKIYKIMCKISSKMAVYEIENYVKIMH</sequence>
<dbReference type="OrthoDB" id="114660at2759"/>
<reference evidence="4 5" key="1">
    <citation type="journal article" date="2018" name="Gigascience">
        <title>Genomes of trombidid mites reveal novel predicted allergens and laterally-transferred genes associated with secondary metabolism.</title>
        <authorList>
            <person name="Dong X."/>
            <person name="Chaisiri K."/>
            <person name="Xia D."/>
            <person name="Armstrong S.D."/>
            <person name="Fang Y."/>
            <person name="Donnelly M.J."/>
            <person name="Kadowaki T."/>
            <person name="McGarry J.W."/>
            <person name="Darby A.C."/>
            <person name="Makepeace B.L."/>
        </authorList>
    </citation>
    <scope>NUCLEOTIDE SEQUENCE [LARGE SCALE GENOMIC DNA]</scope>
    <source>
        <strain evidence="4">UoL-WK</strain>
    </source>
</reference>
<dbReference type="CDD" id="cd00096">
    <property type="entry name" value="Ig"/>
    <property type="match status" value="1"/>
</dbReference>